<evidence type="ECO:0000313" key="5">
    <source>
        <dbReference type="EMBL" id="QQK76522.1"/>
    </source>
</evidence>
<evidence type="ECO:0000256" key="2">
    <source>
        <dbReference type="ARBA" id="ARBA00022448"/>
    </source>
</evidence>
<dbReference type="PANTHER" id="PTHR33376:SF7">
    <property type="entry name" value="C4-DICARBOXYLATE-BINDING PROTEIN DCTB"/>
    <property type="match status" value="1"/>
</dbReference>
<dbReference type="KEGG" id="scia:HUG15_13745"/>
<evidence type="ECO:0000313" key="6">
    <source>
        <dbReference type="Proteomes" id="UP000595823"/>
    </source>
</evidence>
<keyword evidence="3 4" id="KW-0732">Signal</keyword>
<dbReference type="InterPro" id="IPR018389">
    <property type="entry name" value="DctP_fam"/>
</dbReference>
<dbReference type="InterPro" id="IPR004682">
    <property type="entry name" value="TRAP_DctP"/>
</dbReference>
<name>A0A7T6Z4A3_9BACI</name>
<protein>
    <submittedName>
        <fullName evidence="5">TRAP transporter substrate-binding protein</fullName>
    </submittedName>
</protein>
<dbReference type="CDD" id="cd13603">
    <property type="entry name" value="PBP2_TRAP_Siap_TeaA_like"/>
    <property type="match status" value="1"/>
</dbReference>
<evidence type="ECO:0000256" key="3">
    <source>
        <dbReference type="ARBA" id="ARBA00022729"/>
    </source>
</evidence>
<dbReference type="InterPro" id="IPR038404">
    <property type="entry name" value="TRAP_DctP_sf"/>
</dbReference>
<dbReference type="NCBIfam" id="NF037995">
    <property type="entry name" value="TRAP_S1"/>
    <property type="match status" value="1"/>
</dbReference>
<dbReference type="PANTHER" id="PTHR33376">
    <property type="match status" value="1"/>
</dbReference>
<dbReference type="GO" id="GO:0030288">
    <property type="term" value="C:outer membrane-bounded periplasmic space"/>
    <property type="evidence" value="ECO:0007669"/>
    <property type="project" value="InterPro"/>
</dbReference>
<reference evidence="5 6" key="1">
    <citation type="submission" date="2020-06" db="EMBL/GenBank/DDBJ databases">
        <title>Genomic analysis of Salicibibacter sp. NKC5-3.</title>
        <authorList>
            <person name="Oh Y.J."/>
        </authorList>
    </citation>
    <scope>NUCLEOTIDE SEQUENCE [LARGE SCALE GENOMIC DNA]</scope>
    <source>
        <strain evidence="5 6">NKC5-3</strain>
    </source>
</reference>
<dbReference type="Pfam" id="PF03480">
    <property type="entry name" value="DctP"/>
    <property type="match status" value="1"/>
</dbReference>
<dbReference type="AlphaFoldDB" id="A0A7T6Z4A3"/>
<dbReference type="Proteomes" id="UP000595823">
    <property type="component" value="Chromosome"/>
</dbReference>
<accession>A0A7T6Z4A3</accession>
<dbReference type="PIRSF" id="PIRSF006470">
    <property type="entry name" value="DctB"/>
    <property type="match status" value="1"/>
</dbReference>
<feature type="chain" id="PRO_5039720253" evidence="4">
    <location>
        <begin position="18"/>
        <end position="326"/>
    </location>
</feature>
<comment type="similarity">
    <text evidence="1">Belongs to the bacterial solute-binding protein 7 family.</text>
</comment>
<evidence type="ECO:0000256" key="1">
    <source>
        <dbReference type="ARBA" id="ARBA00009023"/>
    </source>
</evidence>
<feature type="signal peptide" evidence="4">
    <location>
        <begin position="1"/>
        <end position="17"/>
    </location>
</feature>
<dbReference type="GO" id="GO:0055085">
    <property type="term" value="P:transmembrane transport"/>
    <property type="evidence" value="ECO:0007669"/>
    <property type="project" value="InterPro"/>
</dbReference>
<dbReference type="NCBIfam" id="TIGR00787">
    <property type="entry name" value="dctP"/>
    <property type="match status" value="1"/>
</dbReference>
<proteinExistence type="inferred from homology"/>
<evidence type="ECO:0000256" key="4">
    <source>
        <dbReference type="SAM" id="SignalP"/>
    </source>
</evidence>
<dbReference type="EMBL" id="CP054705">
    <property type="protein sequence ID" value="QQK76522.1"/>
    <property type="molecule type" value="Genomic_DNA"/>
</dbReference>
<gene>
    <name evidence="5" type="ORF">HUG15_13745</name>
</gene>
<sequence>MILLTLSLAGSIVAAFVASDNVAITNDVTTIRVGHEQAETNDRHLAMMEFKELVEEKSQGEMEVLVYPNAQLGSEPEMIESVTLNDLQMVAATAFTQYDQRISVFELPYLFDSYEEAWNVLDGEVGQDMADLFLEDDLRILAYFENGFRHVTSNRPIESPEDLSGLVIRTPEFPISLSTFNAMGANPTPMAFGELYTALQQGTVDAQENPIANAYTSNFQEVQEYLNLTSHQYMPLPVAINEDFWQSLSTEEQEILNNSAEEAAQFHRETQRENEEKMLAELEEDGMEIVEPDTSLFEDEIDPVYNSFRQAYGDELVDRIIEAANE</sequence>
<keyword evidence="2" id="KW-0813">Transport</keyword>
<dbReference type="Gene3D" id="3.40.190.170">
    <property type="entry name" value="Bacterial extracellular solute-binding protein, family 7"/>
    <property type="match status" value="1"/>
</dbReference>
<keyword evidence="6" id="KW-1185">Reference proteome</keyword>
<organism evidence="5 6">
    <name type="scientific">Salicibibacter cibarius</name>
    <dbReference type="NCBI Taxonomy" id="2743000"/>
    <lineage>
        <taxon>Bacteria</taxon>
        <taxon>Bacillati</taxon>
        <taxon>Bacillota</taxon>
        <taxon>Bacilli</taxon>
        <taxon>Bacillales</taxon>
        <taxon>Bacillaceae</taxon>
        <taxon>Salicibibacter</taxon>
    </lineage>
</organism>